<name>A0AAE4GE36_9BURK</name>
<evidence type="ECO:0000313" key="1">
    <source>
        <dbReference type="EMBL" id="MDT0340607.1"/>
    </source>
</evidence>
<protein>
    <submittedName>
        <fullName evidence="1">Uncharacterized protein</fullName>
    </submittedName>
</protein>
<comment type="caution">
    <text evidence="1">The sequence shown here is derived from an EMBL/GenBank/DDBJ whole genome shotgun (WGS) entry which is preliminary data.</text>
</comment>
<reference evidence="1" key="1">
    <citation type="submission" date="2023-02" db="EMBL/GenBank/DDBJ databases">
        <title>Description of Herbaspirillum huttiense subsp. nephrolepsisexaltata and Herbaspirillum huttiense subsp. lycopersicon.</title>
        <authorList>
            <person name="Poudel M."/>
            <person name="Sharma A."/>
            <person name="Goss E."/>
            <person name="Tapia J.H."/>
            <person name="Harmon C.M."/>
            <person name="Jones J.B."/>
        </authorList>
    </citation>
    <scope>NUCLEOTIDE SEQUENCE</scope>
    <source>
        <strain evidence="1">NC40101</strain>
    </source>
</reference>
<dbReference type="AlphaFoldDB" id="A0AAE4GE36"/>
<gene>
    <name evidence="1" type="ORF">RJN63_27505</name>
</gene>
<accession>A0AAE4GE36</accession>
<proteinExistence type="predicted"/>
<dbReference type="RefSeq" id="WP_310839040.1">
    <property type="nucleotide sequence ID" value="NZ_JAVLSM010000024.1"/>
</dbReference>
<dbReference type="EMBL" id="JAVRAA010000025">
    <property type="protein sequence ID" value="MDT0340607.1"/>
    <property type="molecule type" value="Genomic_DNA"/>
</dbReference>
<organism evidence="1">
    <name type="scientific">Herbaspirillum huttiense subsp. nephrolepidis</name>
    <dbReference type="NCBI Taxonomy" id="3075126"/>
    <lineage>
        <taxon>Bacteria</taxon>
        <taxon>Pseudomonadati</taxon>
        <taxon>Pseudomonadota</taxon>
        <taxon>Betaproteobacteria</taxon>
        <taxon>Burkholderiales</taxon>
        <taxon>Oxalobacteraceae</taxon>
        <taxon>Herbaspirillum</taxon>
    </lineage>
</organism>
<sequence length="155" mass="18269">MIHTPSFPRGGSGLFSFPACYTVFLSSIFMPKSKNLKPPLSSQELRELYRQNPTPELARALWEIARLKHRMEQFTEEYIKVMAMWPRGVEERPVLLEMLKASMLTETREAWPRPREKEKPLDFTKATIFEDLDDEHPEDRALMAEWIRRHGKPPE</sequence>